<dbReference type="Gene3D" id="3.30.413.10">
    <property type="entry name" value="Sulfite Reductase Hemoprotein, domain 1"/>
    <property type="match status" value="1"/>
</dbReference>
<dbReference type="InterPro" id="IPR058578">
    <property type="entry name" value="IspG_TIM"/>
</dbReference>
<feature type="binding site" evidence="8">
    <location>
        <position position="614"/>
    </location>
    <ligand>
        <name>[4Fe-4S] cluster</name>
        <dbReference type="ChEBI" id="CHEBI:49883"/>
    </ligand>
</feature>
<evidence type="ECO:0000256" key="4">
    <source>
        <dbReference type="ARBA" id="ARBA00023004"/>
    </source>
</evidence>
<dbReference type="GO" id="GO:0016114">
    <property type="term" value="P:terpenoid biosynthetic process"/>
    <property type="evidence" value="ECO:0007669"/>
    <property type="project" value="InterPro"/>
</dbReference>
<evidence type="ECO:0000256" key="3">
    <source>
        <dbReference type="ARBA" id="ARBA00023002"/>
    </source>
</evidence>
<name>A0A8J3GE37_9BACT</name>
<dbReference type="PANTHER" id="PTHR30454">
    <property type="entry name" value="4-HYDROXY-3-METHYLBUT-2-EN-1-YL DIPHOSPHATE SYNTHASE"/>
    <property type="match status" value="1"/>
</dbReference>
<evidence type="ECO:0000259" key="10">
    <source>
        <dbReference type="Pfam" id="PF26540"/>
    </source>
</evidence>
<evidence type="ECO:0000256" key="1">
    <source>
        <dbReference type="ARBA" id="ARBA00022485"/>
    </source>
</evidence>
<dbReference type="AlphaFoldDB" id="A0A8J3GE37"/>
<dbReference type="PANTHER" id="PTHR30454:SF0">
    <property type="entry name" value="4-HYDROXY-3-METHYLBUT-2-EN-1-YL DIPHOSPHATE SYNTHASE (FERREDOXIN), CHLOROPLASTIC"/>
    <property type="match status" value="1"/>
</dbReference>
<keyword evidence="6 8" id="KW-0414">Isoprene biosynthesis</keyword>
<organism evidence="11 12">
    <name type="scientific">Cerasicoccus arenae</name>
    <dbReference type="NCBI Taxonomy" id="424488"/>
    <lineage>
        <taxon>Bacteria</taxon>
        <taxon>Pseudomonadati</taxon>
        <taxon>Verrucomicrobiota</taxon>
        <taxon>Opitutia</taxon>
        <taxon>Puniceicoccales</taxon>
        <taxon>Cerasicoccaceae</taxon>
        <taxon>Cerasicoccus</taxon>
    </lineage>
</organism>
<dbReference type="HAMAP" id="MF_00159">
    <property type="entry name" value="IspG"/>
    <property type="match status" value="1"/>
</dbReference>
<evidence type="ECO:0000256" key="7">
    <source>
        <dbReference type="ARBA" id="ARBA00051119"/>
    </source>
</evidence>
<dbReference type="EMBL" id="BMXG01000008">
    <property type="protein sequence ID" value="GHC00453.1"/>
    <property type="molecule type" value="Genomic_DNA"/>
</dbReference>
<comment type="catalytic activity">
    <reaction evidence="7">
        <text>(2E)-4-hydroxy-3-methylbut-2-enyl diphosphate + 2 oxidized [2Fe-2S]-[ferredoxin] + H2O = 2-C-methyl-D-erythritol 2,4-cyclic diphosphate + 2 reduced [2Fe-2S]-[ferredoxin] + H(+)</text>
        <dbReference type="Rhea" id="RHEA:26119"/>
        <dbReference type="Rhea" id="RHEA-COMP:10000"/>
        <dbReference type="Rhea" id="RHEA-COMP:10001"/>
        <dbReference type="ChEBI" id="CHEBI:15377"/>
        <dbReference type="ChEBI" id="CHEBI:15378"/>
        <dbReference type="ChEBI" id="CHEBI:33737"/>
        <dbReference type="ChEBI" id="CHEBI:33738"/>
        <dbReference type="ChEBI" id="CHEBI:58483"/>
        <dbReference type="ChEBI" id="CHEBI:128753"/>
        <dbReference type="EC" id="1.17.7.1"/>
    </reaction>
</comment>
<keyword evidence="5 8" id="KW-0411">Iron-sulfur</keyword>
<dbReference type="GO" id="GO:0051539">
    <property type="term" value="F:4 iron, 4 sulfur cluster binding"/>
    <property type="evidence" value="ECO:0007669"/>
    <property type="project" value="UniProtKB-UniRule"/>
</dbReference>
<keyword evidence="3 8" id="KW-0560">Oxidoreductase</keyword>
<dbReference type="InterPro" id="IPR045854">
    <property type="entry name" value="NO2/SO3_Rdtase_4Fe4S_sf"/>
</dbReference>
<gene>
    <name evidence="8 11" type="primary">ispG</name>
    <name evidence="11" type="ORF">GCM10007047_16020</name>
</gene>
<evidence type="ECO:0000313" key="12">
    <source>
        <dbReference type="Proteomes" id="UP000642829"/>
    </source>
</evidence>
<keyword evidence="12" id="KW-1185">Reference proteome</keyword>
<dbReference type="FunFam" id="3.30.413.10:FF:000006">
    <property type="entry name" value="4-hydroxy-3-methylbut-2-en-1-yl diphosphate synthase (flavodoxin)"/>
    <property type="match status" value="1"/>
</dbReference>
<evidence type="ECO:0000256" key="5">
    <source>
        <dbReference type="ARBA" id="ARBA00023014"/>
    </source>
</evidence>
<comment type="catalytic activity">
    <reaction evidence="8">
        <text>(2E)-4-hydroxy-3-methylbut-2-enyl diphosphate + oxidized [flavodoxin] + H2O + 2 H(+) = 2-C-methyl-D-erythritol 2,4-cyclic diphosphate + reduced [flavodoxin]</text>
        <dbReference type="Rhea" id="RHEA:43604"/>
        <dbReference type="Rhea" id="RHEA-COMP:10622"/>
        <dbReference type="Rhea" id="RHEA-COMP:10623"/>
        <dbReference type="ChEBI" id="CHEBI:15377"/>
        <dbReference type="ChEBI" id="CHEBI:15378"/>
        <dbReference type="ChEBI" id="CHEBI:57618"/>
        <dbReference type="ChEBI" id="CHEBI:58210"/>
        <dbReference type="ChEBI" id="CHEBI:58483"/>
        <dbReference type="ChEBI" id="CHEBI:128753"/>
        <dbReference type="EC" id="1.17.7.3"/>
    </reaction>
</comment>
<accession>A0A8J3GE37</accession>
<dbReference type="InterPro" id="IPR004588">
    <property type="entry name" value="IspG_bac-typ"/>
</dbReference>
<feature type="domain" description="IspG TIM-barrel" evidence="9">
    <location>
        <begin position="16"/>
        <end position="286"/>
    </location>
</feature>
<dbReference type="Proteomes" id="UP000642829">
    <property type="component" value="Unassembled WGS sequence"/>
</dbReference>
<dbReference type="GO" id="GO:0046429">
    <property type="term" value="F:4-hydroxy-3-methylbut-2-en-1-yl diphosphate synthase activity (ferredoxin)"/>
    <property type="evidence" value="ECO:0007669"/>
    <property type="project" value="UniProtKB-UniRule"/>
</dbReference>
<evidence type="ECO:0000259" key="9">
    <source>
        <dbReference type="Pfam" id="PF04551"/>
    </source>
</evidence>
<dbReference type="Gene3D" id="3.20.20.20">
    <property type="entry name" value="Dihydropteroate synthase-like"/>
    <property type="match status" value="1"/>
</dbReference>
<reference evidence="11" key="1">
    <citation type="journal article" date="2014" name="Int. J. Syst. Evol. Microbiol.">
        <title>Complete genome sequence of Corynebacterium casei LMG S-19264T (=DSM 44701T), isolated from a smear-ripened cheese.</title>
        <authorList>
            <consortium name="US DOE Joint Genome Institute (JGI-PGF)"/>
            <person name="Walter F."/>
            <person name="Albersmeier A."/>
            <person name="Kalinowski J."/>
            <person name="Ruckert C."/>
        </authorList>
    </citation>
    <scope>NUCLEOTIDE SEQUENCE</scope>
    <source>
        <strain evidence="11">KCTC 12870</strain>
    </source>
</reference>
<keyword evidence="4 8" id="KW-0408">Iron</keyword>
<dbReference type="NCBIfam" id="TIGR00612">
    <property type="entry name" value="ispG_gcpE"/>
    <property type="match status" value="1"/>
</dbReference>
<dbReference type="Pfam" id="PF04551">
    <property type="entry name" value="GcpE"/>
    <property type="match status" value="1"/>
</dbReference>
<dbReference type="InterPro" id="IPR017178">
    <property type="entry name" value="IspG_atypical"/>
</dbReference>
<comment type="caution">
    <text evidence="11">The sequence shown here is derived from an EMBL/GenBank/DDBJ whole genome shotgun (WGS) entry which is preliminary data.</text>
</comment>
<comment type="similarity">
    <text evidence="8">Belongs to the IspG family.</text>
</comment>
<dbReference type="RefSeq" id="WP_189513769.1">
    <property type="nucleotide sequence ID" value="NZ_BMXG01000008.1"/>
</dbReference>
<evidence type="ECO:0000256" key="6">
    <source>
        <dbReference type="ARBA" id="ARBA00023229"/>
    </source>
</evidence>
<feature type="binding site" evidence="8">
    <location>
        <position position="580"/>
    </location>
    <ligand>
        <name>[4Fe-4S] cluster</name>
        <dbReference type="ChEBI" id="CHEBI:49883"/>
    </ligand>
</feature>
<feature type="binding site" evidence="8">
    <location>
        <position position="583"/>
    </location>
    <ligand>
        <name>[4Fe-4S] cluster</name>
        <dbReference type="ChEBI" id="CHEBI:49883"/>
    </ligand>
</feature>
<proteinExistence type="inferred from homology"/>
<dbReference type="PIRSF" id="PIRSF037336">
    <property type="entry name" value="IspG_like"/>
    <property type="match status" value="1"/>
</dbReference>
<dbReference type="InterPro" id="IPR058579">
    <property type="entry name" value="IspG_C"/>
</dbReference>
<dbReference type="FunFam" id="3.20.20.20:FF:000005">
    <property type="entry name" value="4-hydroxy-3-methylbut-2-en-1-yl diphosphate synthase (flavodoxin)"/>
    <property type="match status" value="1"/>
</dbReference>
<reference evidence="11" key="2">
    <citation type="submission" date="2020-09" db="EMBL/GenBank/DDBJ databases">
        <authorList>
            <person name="Sun Q."/>
            <person name="Kim S."/>
        </authorList>
    </citation>
    <scope>NUCLEOTIDE SEQUENCE</scope>
    <source>
        <strain evidence="11">KCTC 12870</strain>
    </source>
</reference>
<sequence>MQPYCHSRFKAVRRVTREVMVGPVGVGGNNPIRTQSMTTSLTPDVEATVKQCIRLAEAGCEIVRITAPNKAAAEALGPIRKQFSAAGFANVPLVADIHFLPSAAMVAVEHVEKIRVNPGNYADKKKFAVLEYTDKAYEEEMERLHESFTPLVLRAKELGRALRIGTNHGSLSDRIMNRYGDTPMGMVESALEFIRIAESHNFHNIILSMKASNPKVMIQAYRMVVDKMNDEGMNYPLHLGVTEAGEGEDARIKSAVGIGALLYDGLGDTIRVSLTEDPWFEVPVCQELVKRAHAHWEQSATLPDTKRHEDHASFYEYKRREIIDLSFGEDAPLGPLQPPRVITTAGRPLSEHAQIIKDVLNVNRKFKDAKVEGLLIRVENDDDLPHLAQLQKVLSPTIEAIVVECSQNVSPQALEDFNWSDQLRWMFVCNFKEDCLKHAHEWAVKHNFLLALDTSAHQVLEWKDTIQELGDEHFVFTRTGVPEDTHPTGAYRALGDALKEIGSKSPLWIRVTPAMQVLEETGFGNQLIEASMVAGSLFVDGLGDLISIENVDQFDQRTALAYNLLQGARMRATKTEFVACPSCGRTLFDLQEVTQRIKSRTGHLKGVTIAVMGCIVNGPGEMADADFGYVGGAPNKINLYVGKECVKFNIPEAESLDRLVDLISEHGKWVEPEVIAETAEV</sequence>
<comment type="function">
    <text evidence="8">Converts 2C-methyl-D-erythritol 2,4-cyclodiphosphate (ME-2,4cPP) into 1-hydroxy-2-methyl-2-(E)-butenyl 4-diphosphate.</text>
</comment>
<feature type="domain" description="IspG C-terminal" evidence="10">
    <location>
        <begin position="576"/>
        <end position="664"/>
    </location>
</feature>
<dbReference type="GO" id="GO:0019288">
    <property type="term" value="P:isopentenyl diphosphate biosynthetic process, methylerythritol 4-phosphate pathway"/>
    <property type="evidence" value="ECO:0007669"/>
    <property type="project" value="UniProtKB-UniRule"/>
</dbReference>
<dbReference type="EC" id="1.17.7.3" evidence="8"/>
<dbReference type="Pfam" id="PF26540">
    <property type="entry name" value="GcpE_C"/>
    <property type="match status" value="1"/>
</dbReference>
<comment type="cofactor">
    <cofactor evidence="8">
        <name>[4Fe-4S] cluster</name>
        <dbReference type="ChEBI" id="CHEBI:49883"/>
    </cofactor>
    <text evidence="8">Binds 1 [4Fe-4S] cluster.</text>
</comment>
<keyword evidence="2 8" id="KW-0479">Metal-binding</keyword>
<dbReference type="GO" id="GO:0141197">
    <property type="term" value="F:4-hydroxy-3-methylbut-2-enyl-diphosphate synthase activity (flavodoxin)"/>
    <property type="evidence" value="ECO:0007669"/>
    <property type="project" value="UniProtKB-EC"/>
</dbReference>
<comment type="pathway">
    <text evidence="8">Isoprenoid biosynthesis; isopentenyl diphosphate biosynthesis via DXP pathway; isopentenyl diphosphate from 1-deoxy-D-xylulose 5-phosphate: step 5/6.</text>
</comment>
<evidence type="ECO:0000313" key="11">
    <source>
        <dbReference type="EMBL" id="GHC00453.1"/>
    </source>
</evidence>
<keyword evidence="1 8" id="KW-0004">4Fe-4S</keyword>
<dbReference type="SUPFAM" id="SSF56014">
    <property type="entry name" value="Nitrite and sulphite reductase 4Fe-4S domain-like"/>
    <property type="match status" value="1"/>
</dbReference>
<dbReference type="InterPro" id="IPR011005">
    <property type="entry name" value="Dihydropteroate_synth-like_sf"/>
</dbReference>
<evidence type="ECO:0000256" key="8">
    <source>
        <dbReference type="HAMAP-Rule" id="MF_00159"/>
    </source>
</evidence>
<evidence type="ECO:0000256" key="2">
    <source>
        <dbReference type="ARBA" id="ARBA00022723"/>
    </source>
</evidence>
<dbReference type="GO" id="GO:0005506">
    <property type="term" value="F:iron ion binding"/>
    <property type="evidence" value="ECO:0007669"/>
    <property type="project" value="InterPro"/>
</dbReference>
<protein>
    <recommendedName>
        <fullName evidence="8">4-hydroxy-3-methylbut-2-en-1-yl diphosphate synthase (flavodoxin)</fullName>
        <ecNumber evidence="8">1.17.7.3</ecNumber>
    </recommendedName>
    <alternativeName>
        <fullName evidence="8">1-hydroxy-2-methyl-2-(E)-butenyl 4-diphosphate synthase</fullName>
    </alternativeName>
</protein>
<dbReference type="UniPathway" id="UPA00056">
    <property type="reaction ID" value="UER00096"/>
</dbReference>
<feature type="binding site" evidence="8">
    <location>
        <position position="621"/>
    </location>
    <ligand>
        <name>[4Fe-4S] cluster</name>
        <dbReference type="ChEBI" id="CHEBI:49883"/>
    </ligand>
</feature>